<protein>
    <submittedName>
        <fullName evidence="1">Uncharacterized protein</fullName>
    </submittedName>
</protein>
<gene>
    <name evidence="1" type="ORF">A3G49_03085</name>
</gene>
<name>A0A1G2LTM1_9BACT</name>
<sequence>MDGSDGREICSNRPVPKYIIFFDVNMPKRRLIKHLSPLRGNAKLVFLGNRKNIFEKGKILNRMKDPELLNYAIKLSDLYFPSLICFFFTLDTKILRDISIKHPARERMFIEIFRQHSRSEIEILAAEMIKRFEDRVKNSGAT</sequence>
<evidence type="ECO:0000313" key="1">
    <source>
        <dbReference type="EMBL" id="OHA14199.1"/>
    </source>
</evidence>
<dbReference type="AlphaFoldDB" id="A0A1G2LTM1"/>
<evidence type="ECO:0000313" key="2">
    <source>
        <dbReference type="Proteomes" id="UP000177171"/>
    </source>
</evidence>
<accession>A0A1G2LTM1</accession>
<reference evidence="1 2" key="1">
    <citation type="journal article" date="2016" name="Nat. Commun.">
        <title>Thousands of microbial genomes shed light on interconnected biogeochemical processes in an aquifer system.</title>
        <authorList>
            <person name="Anantharaman K."/>
            <person name="Brown C.T."/>
            <person name="Hug L.A."/>
            <person name="Sharon I."/>
            <person name="Castelle C.J."/>
            <person name="Probst A.J."/>
            <person name="Thomas B.C."/>
            <person name="Singh A."/>
            <person name="Wilkins M.J."/>
            <person name="Karaoz U."/>
            <person name="Brodie E.L."/>
            <person name="Williams K.H."/>
            <person name="Hubbard S.S."/>
            <person name="Banfield J.F."/>
        </authorList>
    </citation>
    <scope>NUCLEOTIDE SEQUENCE [LARGE SCALE GENOMIC DNA]</scope>
</reference>
<proteinExistence type="predicted"/>
<comment type="caution">
    <text evidence="1">The sequence shown here is derived from an EMBL/GenBank/DDBJ whole genome shotgun (WGS) entry which is preliminary data.</text>
</comment>
<dbReference type="EMBL" id="MHQY01000013">
    <property type="protein sequence ID" value="OHA14199.1"/>
    <property type="molecule type" value="Genomic_DNA"/>
</dbReference>
<dbReference type="Proteomes" id="UP000177171">
    <property type="component" value="Unassembled WGS sequence"/>
</dbReference>
<organism evidence="1 2">
    <name type="scientific">Candidatus Sungbacteria bacterium RIFCSPLOWO2_12_FULL_41_11</name>
    <dbReference type="NCBI Taxonomy" id="1802286"/>
    <lineage>
        <taxon>Bacteria</taxon>
        <taxon>Candidatus Sungiibacteriota</taxon>
    </lineage>
</organism>